<dbReference type="PANTHER" id="PTHR36305:SF1">
    <property type="entry name" value="PHOSPHATIDYLGLYCEROPHOSPHATASE A"/>
    <property type="match status" value="1"/>
</dbReference>
<dbReference type="GeneID" id="93196754"/>
<feature type="transmembrane region" description="Helical" evidence="1">
    <location>
        <begin position="49"/>
        <end position="73"/>
    </location>
</feature>
<gene>
    <name evidence="3" type="ORF">HPU229336_07740</name>
</gene>
<dbReference type="CDD" id="cd06971">
    <property type="entry name" value="PgpA"/>
    <property type="match status" value="1"/>
</dbReference>
<evidence type="ECO:0000313" key="4">
    <source>
        <dbReference type="Proteomes" id="UP000037800"/>
    </source>
</evidence>
<sequence>MKNKNFFLDFKGTKDFLQKMYLTLFFSGLSPKAPGTIGTIVALPFGWAISYYIAPSTLLLLALLLGAIGIKIIDNYEKQGLSHDRKEIVIDELAGVWISIAMIGHSLFALFLSFILFRIFDIWKPSIIHRVDKNVKGGLGVIGDDLLAGFFAGILGLIILKALYYFPSLYSFLNI</sequence>
<evidence type="ECO:0000259" key="2">
    <source>
        <dbReference type="Pfam" id="PF04608"/>
    </source>
</evidence>
<dbReference type="GO" id="GO:0006629">
    <property type="term" value="P:lipid metabolic process"/>
    <property type="evidence" value="ECO:0007669"/>
    <property type="project" value="InterPro"/>
</dbReference>
<dbReference type="EMBL" id="JNUR01000006">
    <property type="protein sequence ID" value="KPH51284.1"/>
    <property type="molecule type" value="Genomic_DNA"/>
</dbReference>
<dbReference type="Proteomes" id="UP000037800">
    <property type="component" value="Unassembled WGS sequence"/>
</dbReference>
<keyword evidence="1" id="KW-0472">Membrane</keyword>
<feature type="transmembrane region" description="Helical" evidence="1">
    <location>
        <begin position="21"/>
        <end position="43"/>
    </location>
</feature>
<evidence type="ECO:0000256" key="1">
    <source>
        <dbReference type="SAM" id="Phobius"/>
    </source>
</evidence>
<dbReference type="RefSeq" id="WP_060661076.1">
    <property type="nucleotide sequence ID" value="NZ_CAWUYM010000019.1"/>
</dbReference>
<comment type="caution">
    <text evidence="3">The sequence shown here is derived from an EMBL/GenBank/DDBJ whole genome shotgun (WGS) entry which is preliminary data.</text>
</comment>
<dbReference type="Pfam" id="PF04608">
    <property type="entry name" value="PgpA"/>
    <property type="match status" value="1"/>
</dbReference>
<dbReference type="InterPro" id="IPR036681">
    <property type="entry name" value="PgpA-like_sf"/>
</dbReference>
<evidence type="ECO:0000313" key="3">
    <source>
        <dbReference type="EMBL" id="KPH51284.1"/>
    </source>
</evidence>
<feature type="domain" description="YutG/PgpA" evidence="2">
    <location>
        <begin position="22"/>
        <end position="159"/>
    </location>
</feature>
<dbReference type="GO" id="GO:0008962">
    <property type="term" value="F:phosphatidylglycerophosphatase activity"/>
    <property type="evidence" value="ECO:0007669"/>
    <property type="project" value="InterPro"/>
</dbReference>
<accession>A0AAW3J7Y2</accession>
<name>A0AAW3J7Y2_9HELI</name>
<dbReference type="PIRSF" id="PIRSF006162">
    <property type="entry name" value="PgpA"/>
    <property type="match status" value="1"/>
</dbReference>
<dbReference type="InterPro" id="IPR007686">
    <property type="entry name" value="YutG/PgpA"/>
</dbReference>
<keyword evidence="1" id="KW-0812">Transmembrane</keyword>
<organism evidence="3 4">
    <name type="scientific">Helicobacter pullorum</name>
    <dbReference type="NCBI Taxonomy" id="35818"/>
    <lineage>
        <taxon>Bacteria</taxon>
        <taxon>Pseudomonadati</taxon>
        <taxon>Campylobacterota</taxon>
        <taxon>Epsilonproteobacteria</taxon>
        <taxon>Campylobacterales</taxon>
        <taxon>Helicobacteraceae</taxon>
        <taxon>Helicobacter</taxon>
    </lineage>
</organism>
<feature type="transmembrane region" description="Helical" evidence="1">
    <location>
        <begin position="94"/>
        <end position="120"/>
    </location>
</feature>
<dbReference type="SUPFAM" id="SSF101307">
    <property type="entry name" value="YutG-like"/>
    <property type="match status" value="1"/>
</dbReference>
<keyword evidence="1" id="KW-1133">Transmembrane helix</keyword>
<protein>
    <submittedName>
        <fullName evidence="3">Phosphatidylglycerophosphatase</fullName>
    </submittedName>
</protein>
<reference evidence="3 4" key="1">
    <citation type="submission" date="2014-06" db="EMBL/GenBank/DDBJ databases">
        <title>Helicobacter pullorum isolates in fresh chicken meat - phenotypic and genotypic features.</title>
        <authorList>
            <person name="Borges V."/>
            <person name="Santos A."/>
            <person name="Correia C.B."/>
            <person name="Saraiva M."/>
            <person name="Menard A."/>
            <person name="Vieira L."/>
            <person name="Sampaio D.A."/>
            <person name="Gomes J.P."/>
            <person name="Oleastro M."/>
        </authorList>
    </citation>
    <scope>NUCLEOTIDE SEQUENCE [LARGE SCALE GENOMIC DNA]</scope>
    <source>
        <strain evidence="3 4">229336/12</strain>
    </source>
</reference>
<dbReference type="PANTHER" id="PTHR36305">
    <property type="entry name" value="PHOSPHATIDYLGLYCEROPHOSPHATASE A"/>
    <property type="match status" value="1"/>
</dbReference>
<dbReference type="InterPro" id="IPR026037">
    <property type="entry name" value="PgpA"/>
</dbReference>
<feature type="transmembrane region" description="Helical" evidence="1">
    <location>
        <begin position="146"/>
        <end position="166"/>
    </location>
</feature>
<proteinExistence type="predicted"/>
<dbReference type="AlphaFoldDB" id="A0AAW3J7Y2"/>